<dbReference type="EMBL" id="LQZP01000339">
    <property type="protein sequence ID" value="KXT90215.1"/>
    <property type="molecule type" value="Genomic_DNA"/>
</dbReference>
<organism evidence="1 2">
    <name type="scientific">Streptococcus oralis</name>
    <dbReference type="NCBI Taxonomy" id="1303"/>
    <lineage>
        <taxon>Bacteria</taxon>
        <taxon>Bacillati</taxon>
        <taxon>Bacillota</taxon>
        <taxon>Bacilli</taxon>
        <taxon>Lactobacillales</taxon>
        <taxon>Streptococcaceae</taxon>
        <taxon>Streptococcus</taxon>
    </lineage>
</organism>
<reference evidence="1 2" key="1">
    <citation type="submission" date="2016-01" db="EMBL/GenBank/DDBJ databases">
        <title>Highly variable Streptococcus oralis are common among viridans streptococci isolated from primates.</title>
        <authorList>
            <person name="Denapaite D."/>
            <person name="Rieger M."/>
            <person name="Koendgen S."/>
            <person name="Brueckner R."/>
            <person name="Ochigava I."/>
            <person name="Kappeler P."/>
            <person name="Maetz-Rensing K."/>
            <person name="Leendertz F."/>
            <person name="Hakenbeck R."/>
        </authorList>
    </citation>
    <scope>NUCLEOTIDE SEQUENCE [LARGE SCALE GENOMIC DNA]</scope>
    <source>
        <strain evidence="1 2">DD21</strain>
    </source>
</reference>
<dbReference type="Proteomes" id="UP000070053">
    <property type="component" value="Unassembled WGS sequence"/>
</dbReference>
<gene>
    <name evidence="1" type="ORF">SORDD21_01402</name>
</gene>
<sequence>MLKKMVIDHFNITIISIYDTDTICRGMKYQVRKRKSDMG</sequence>
<accession>A0A139PIN7</accession>
<comment type="caution">
    <text evidence="1">The sequence shown here is derived from an EMBL/GenBank/DDBJ whole genome shotgun (WGS) entry which is preliminary data.</text>
</comment>
<evidence type="ECO:0000313" key="1">
    <source>
        <dbReference type="EMBL" id="KXT90215.1"/>
    </source>
</evidence>
<protein>
    <submittedName>
        <fullName evidence="1">Uncharacterized protein</fullName>
    </submittedName>
</protein>
<proteinExistence type="predicted"/>
<name>A0A139PIN7_STROR</name>
<evidence type="ECO:0000313" key="2">
    <source>
        <dbReference type="Proteomes" id="UP000070053"/>
    </source>
</evidence>
<dbReference type="AlphaFoldDB" id="A0A139PIN7"/>